<dbReference type="InterPro" id="IPR005467">
    <property type="entry name" value="His_kinase_dom"/>
</dbReference>
<dbReference type="FunFam" id="3.30.565.10:FF:000006">
    <property type="entry name" value="Sensor histidine kinase WalK"/>
    <property type="match status" value="1"/>
</dbReference>
<dbReference type="Pfam" id="PF02518">
    <property type="entry name" value="HATPase_c"/>
    <property type="match status" value="1"/>
</dbReference>
<dbReference type="InterPro" id="IPR003594">
    <property type="entry name" value="HATPase_dom"/>
</dbReference>
<evidence type="ECO:0000256" key="4">
    <source>
        <dbReference type="ARBA" id="ARBA00022679"/>
    </source>
</evidence>
<keyword evidence="3" id="KW-0597">Phosphoprotein</keyword>
<dbReference type="Gene3D" id="1.10.287.130">
    <property type="match status" value="1"/>
</dbReference>
<reference evidence="10 11" key="1">
    <citation type="journal article" date="2016" name="Nat. Commun.">
        <title>Thousands of microbial genomes shed light on interconnected biogeochemical processes in an aquifer system.</title>
        <authorList>
            <person name="Anantharaman K."/>
            <person name="Brown C.T."/>
            <person name="Hug L.A."/>
            <person name="Sharon I."/>
            <person name="Castelle C.J."/>
            <person name="Probst A.J."/>
            <person name="Thomas B.C."/>
            <person name="Singh A."/>
            <person name="Wilkins M.J."/>
            <person name="Karaoz U."/>
            <person name="Brodie E.L."/>
            <person name="Williams K.H."/>
            <person name="Hubbard S.S."/>
            <person name="Banfield J.F."/>
        </authorList>
    </citation>
    <scope>NUCLEOTIDE SEQUENCE [LARGE SCALE GENOMIC DNA]</scope>
</reference>
<dbReference type="InterPro" id="IPR003661">
    <property type="entry name" value="HisK_dim/P_dom"/>
</dbReference>
<feature type="coiled-coil region" evidence="8">
    <location>
        <begin position="7"/>
        <end position="38"/>
    </location>
</feature>
<evidence type="ECO:0000313" key="10">
    <source>
        <dbReference type="EMBL" id="OGM12862.1"/>
    </source>
</evidence>
<dbReference type="EC" id="2.7.13.3" evidence="2"/>
<evidence type="ECO:0000313" key="11">
    <source>
        <dbReference type="Proteomes" id="UP000179013"/>
    </source>
</evidence>
<keyword evidence="6" id="KW-0902">Two-component regulatory system</keyword>
<dbReference type="SUPFAM" id="SSF47384">
    <property type="entry name" value="Homodimeric domain of signal transducing histidine kinase"/>
    <property type="match status" value="1"/>
</dbReference>
<evidence type="ECO:0000256" key="3">
    <source>
        <dbReference type="ARBA" id="ARBA00022553"/>
    </source>
</evidence>
<dbReference type="CDD" id="cd00082">
    <property type="entry name" value="HisKA"/>
    <property type="match status" value="1"/>
</dbReference>
<dbReference type="SUPFAM" id="SSF55874">
    <property type="entry name" value="ATPase domain of HSP90 chaperone/DNA topoisomerase II/histidine kinase"/>
    <property type="match status" value="1"/>
</dbReference>
<dbReference type="Gene3D" id="3.30.565.10">
    <property type="entry name" value="Histidine kinase-like ATPase, C-terminal domain"/>
    <property type="match status" value="1"/>
</dbReference>
<dbReference type="PANTHER" id="PTHR43711:SF1">
    <property type="entry name" value="HISTIDINE KINASE 1"/>
    <property type="match status" value="1"/>
</dbReference>
<accession>A0A1F7XCW2</accession>
<evidence type="ECO:0000256" key="6">
    <source>
        <dbReference type="ARBA" id="ARBA00023012"/>
    </source>
</evidence>
<dbReference type="Proteomes" id="UP000179013">
    <property type="component" value="Unassembled WGS sequence"/>
</dbReference>
<proteinExistence type="predicted"/>
<dbReference type="PANTHER" id="PTHR43711">
    <property type="entry name" value="TWO-COMPONENT HISTIDINE KINASE"/>
    <property type="match status" value="1"/>
</dbReference>
<dbReference type="InterPro" id="IPR036097">
    <property type="entry name" value="HisK_dim/P_sf"/>
</dbReference>
<evidence type="ECO:0000256" key="2">
    <source>
        <dbReference type="ARBA" id="ARBA00012438"/>
    </source>
</evidence>
<dbReference type="EMBL" id="MGFU01000014">
    <property type="protein sequence ID" value="OGM12862.1"/>
    <property type="molecule type" value="Genomic_DNA"/>
</dbReference>
<organism evidence="10 11">
    <name type="scientific">Candidatus Woesebacteria bacterium RBG_16_39_8b</name>
    <dbReference type="NCBI Taxonomy" id="1802482"/>
    <lineage>
        <taxon>Bacteria</taxon>
        <taxon>Candidatus Woeseibacteriota</taxon>
    </lineage>
</organism>
<comment type="catalytic activity">
    <reaction evidence="1">
        <text>ATP + protein L-histidine = ADP + protein N-phospho-L-histidine.</text>
        <dbReference type="EC" id="2.7.13.3"/>
    </reaction>
</comment>
<evidence type="ECO:0000256" key="8">
    <source>
        <dbReference type="SAM" id="Coils"/>
    </source>
</evidence>
<evidence type="ECO:0000256" key="5">
    <source>
        <dbReference type="ARBA" id="ARBA00022777"/>
    </source>
</evidence>
<protein>
    <recommendedName>
        <fullName evidence="2">histidine kinase</fullName>
        <ecNumber evidence="2">2.7.13.3</ecNumber>
    </recommendedName>
</protein>
<dbReference type="PROSITE" id="PS50109">
    <property type="entry name" value="HIS_KIN"/>
    <property type="match status" value="1"/>
</dbReference>
<dbReference type="SMART" id="SM00388">
    <property type="entry name" value="HisKA"/>
    <property type="match status" value="1"/>
</dbReference>
<comment type="caution">
    <text evidence="10">The sequence shown here is derived from an EMBL/GenBank/DDBJ whole genome shotgun (WGS) entry which is preliminary data.</text>
</comment>
<dbReference type="GO" id="GO:0000155">
    <property type="term" value="F:phosphorelay sensor kinase activity"/>
    <property type="evidence" value="ECO:0007669"/>
    <property type="project" value="InterPro"/>
</dbReference>
<evidence type="ECO:0000259" key="9">
    <source>
        <dbReference type="PROSITE" id="PS50109"/>
    </source>
</evidence>
<dbReference type="SMART" id="SM00387">
    <property type="entry name" value="HATPase_c"/>
    <property type="match status" value="1"/>
</dbReference>
<dbReference type="InterPro" id="IPR050736">
    <property type="entry name" value="Sensor_HK_Regulatory"/>
</dbReference>
<keyword evidence="4" id="KW-0808">Transferase</keyword>
<name>A0A1F7XCW2_9BACT</name>
<keyword evidence="5" id="KW-0418">Kinase</keyword>
<dbReference type="AlphaFoldDB" id="A0A1F7XCW2"/>
<dbReference type="InterPro" id="IPR036890">
    <property type="entry name" value="HATPase_C_sf"/>
</dbReference>
<keyword evidence="8" id="KW-0175">Coiled coil</keyword>
<evidence type="ECO:0000256" key="7">
    <source>
        <dbReference type="ARBA" id="ARBA00023136"/>
    </source>
</evidence>
<dbReference type="Pfam" id="PF00512">
    <property type="entry name" value="HisKA"/>
    <property type="match status" value="1"/>
</dbReference>
<sequence length="269" mass="30687">MSGIKSTEKLTEENKLLAADLKKSNEELHKVIRRLQNNYRQKDEFISMAAHELRAPMTAIKGYISMLLSGDAGTLPEKAMGYLLDATAISERIIRLVNNMLNVSRIEEGRTTYQMKKVGMFEIVKQVYEQTKFESERKGLKYTLDTQKGINDWVFVDPDRLYEVIDNLVSNAIKYTNEGAVIIKIFNPNKNYVKLEVKDSGPGISFSEQKRLFRKFYRVKSTVGKTIGTGLGLYISKLLIERFDGEMGVDSSSQKGASFWFKLPVENQK</sequence>
<feature type="domain" description="Histidine kinase" evidence="9">
    <location>
        <begin position="48"/>
        <end position="267"/>
    </location>
</feature>
<gene>
    <name evidence="10" type="ORF">A2V80_02480</name>
</gene>
<dbReference type="InterPro" id="IPR004358">
    <property type="entry name" value="Sig_transdc_His_kin-like_C"/>
</dbReference>
<evidence type="ECO:0000256" key="1">
    <source>
        <dbReference type="ARBA" id="ARBA00000085"/>
    </source>
</evidence>
<dbReference type="PRINTS" id="PR00344">
    <property type="entry name" value="BCTRLSENSOR"/>
</dbReference>
<dbReference type="FunFam" id="1.10.287.130:FF:000001">
    <property type="entry name" value="Two-component sensor histidine kinase"/>
    <property type="match status" value="1"/>
</dbReference>
<keyword evidence="7" id="KW-0472">Membrane</keyword>